<evidence type="ECO:0000313" key="2">
    <source>
        <dbReference type="EMBL" id="UWZ51957.1"/>
    </source>
</evidence>
<feature type="compositionally biased region" description="Low complexity" evidence="1">
    <location>
        <begin position="21"/>
        <end position="40"/>
    </location>
</feature>
<dbReference type="Proteomes" id="UP001058003">
    <property type="component" value="Chromosome"/>
</dbReference>
<dbReference type="KEGG" id="daur:Daura_35360"/>
<dbReference type="AlphaFoldDB" id="A0A9Q9MJI8"/>
<evidence type="ECO:0000313" key="3">
    <source>
        <dbReference type="Proteomes" id="UP001058003"/>
    </source>
</evidence>
<organism evidence="2 3">
    <name type="scientific">Dactylosporangium aurantiacum</name>
    <dbReference type="NCBI Taxonomy" id="35754"/>
    <lineage>
        <taxon>Bacteria</taxon>
        <taxon>Bacillati</taxon>
        <taxon>Actinomycetota</taxon>
        <taxon>Actinomycetes</taxon>
        <taxon>Micromonosporales</taxon>
        <taxon>Micromonosporaceae</taxon>
        <taxon>Dactylosporangium</taxon>
    </lineage>
</organism>
<name>A0A9Q9MJI8_9ACTN</name>
<feature type="region of interest" description="Disordered" evidence="1">
    <location>
        <begin position="12"/>
        <end position="63"/>
    </location>
</feature>
<keyword evidence="3" id="KW-1185">Reference proteome</keyword>
<proteinExistence type="predicted"/>
<sequence length="287" mass="28591">MTAALAVAMLGSGCGSTAATKPPEAAGPDKPGAKKPGAKQPEPKQPEPMKPGPAQSPRIWTGSGDWEPAAGAFKEALAAGKVTAVAPPSQGPPSAEGDVVWEAGGRRTVAIITAAEALAALAGEGRDCPRCETIRVTGARLGTARIQTATGAATAPAWQFTVKGSAVPVTRVAFGAGVTVRPPPWNADDPPGGLRIDAATVTGTTLTAQFVGAPQPATLPSGMDCTAEVVASANAVVVIVMAHPFPGGQACRSIGAPRTATVRLAGPLGDRAVLEVQQGTPVPVTVE</sequence>
<reference evidence="2" key="1">
    <citation type="submission" date="2021-04" db="EMBL/GenBank/DDBJ databases">
        <title>Dactylosporangium aurantiacum NRRL B-8018 full assembly.</title>
        <authorList>
            <person name="Hartkoorn R.C."/>
            <person name="Beaudoing E."/>
            <person name="Hot D."/>
        </authorList>
    </citation>
    <scope>NUCLEOTIDE SEQUENCE</scope>
    <source>
        <strain evidence="2">NRRL B-8018</strain>
    </source>
</reference>
<accession>A0A9Q9MJI8</accession>
<evidence type="ECO:0000256" key="1">
    <source>
        <dbReference type="SAM" id="MobiDB-lite"/>
    </source>
</evidence>
<gene>
    <name evidence="2" type="ORF">Daura_35360</name>
</gene>
<protein>
    <submittedName>
        <fullName evidence="2">Uncharacterized protein</fullName>
    </submittedName>
</protein>
<dbReference type="EMBL" id="CP073767">
    <property type="protein sequence ID" value="UWZ51957.1"/>
    <property type="molecule type" value="Genomic_DNA"/>
</dbReference>
<dbReference type="RefSeq" id="WP_260709523.1">
    <property type="nucleotide sequence ID" value="NZ_CP073767.1"/>
</dbReference>